<evidence type="ECO:0000313" key="2">
    <source>
        <dbReference type="Proteomes" id="UP000836387"/>
    </source>
</evidence>
<reference evidence="1" key="1">
    <citation type="submission" date="2020-04" db="EMBL/GenBank/DDBJ databases">
        <authorList>
            <person name="Broberg M."/>
        </authorList>
    </citation>
    <scope>NUCLEOTIDE SEQUENCE</scope>
</reference>
<proteinExistence type="predicted"/>
<gene>
    <name evidence="1" type="ORF">CRV2_00015295</name>
</gene>
<name>A0ACA9UAW3_BIOOC</name>
<evidence type="ECO:0000313" key="1">
    <source>
        <dbReference type="EMBL" id="CAG9949788.1"/>
    </source>
</evidence>
<dbReference type="EMBL" id="CADEHS020000108">
    <property type="protein sequence ID" value="CAG9949788.1"/>
    <property type="molecule type" value="Genomic_DNA"/>
</dbReference>
<dbReference type="Proteomes" id="UP000836387">
    <property type="component" value="Unassembled WGS sequence"/>
</dbReference>
<protein>
    <submittedName>
        <fullName evidence="1">Uncharacterized protein</fullName>
    </submittedName>
</protein>
<reference evidence="1" key="2">
    <citation type="submission" date="2021-10" db="EMBL/GenBank/DDBJ databases">
        <authorList>
            <person name="Piombo E."/>
        </authorList>
    </citation>
    <scope>NUCLEOTIDE SEQUENCE</scope>
</reference>
<organism evidence="1 2">
    <name type="scientific">Clonostachys rosea f. rosea IK726</name>
    <dbReference type="NCBI Taxonomy" id="1349383"/>
    <lineage>
        <taxon>Eukaryota</taxon>
        <taxon>Fungi</taxon>
        <taxon>Dikarya</taxon>
        <taxon>Ascomycota</taxon>
        <taxon>Pezizomycotina</taxon>
        <taxon>Sordariomycetes</taxon>
        <taxon>Hypocreomycetidae</taxon>
        <taxon>Hypocreales</taxon>
        <taxon>Bionectriaceae</taxon>
        <taxon>Clonostachys</taxon>
    </lineage>
</organism>
<keyword evidence="2" id="KW-1185">Reference proteome</keyword>
<comment type="caution">
    <text evidence="1">The sequence shown here is derived from an EMBL/GenBank/DDBJ whole genome shotgun (WGS) entry which is preliminary data.</text>
</comment>
<sequence>MANTVPMEDVPPIRRLFQNARPALHNLEAQLKRTIYPHTRIPNTASSKGKHVGKPSAFGEIVPRIRMLGRKKADPPSLDMLGLELILIIFNMVYEDHPRSMRNLALVNSHYHYAARYCQHRDVTFVIESPHQKSFHDRLAYIEKHALIPAIRSIRVYAPAIEEDEKCLDALVQLMQKATGLRDLEWQNTMLYTPPNRYHLPPIASVGIPEKLVLALQPEGSVRLHTSIGSLDRVVEPILDARMPVYTAPLLKRNDSLHSLSMVFTYSDEESCVKFAQIAKQILLSSPNVRKLSIDFGPQGDGPVSFPLPASYTGLGFVDGERPPALEILKLIRYEFGYKKEVEPGYISGSHVGYPGNGHESDYWAEVFDWSRLKHLTIRNVDFALKIAPKLASIEHVVFDRPWGTERVIDVYESVPNALQSITIPRFNTLGLNGIIRHGSQLRVLKIHQKETRTWADETIDASSLLTIQRECPLIEELALDISRNGDWPYDVLEVLAGFPKLRILTIWFEMGRVGRKPDDIVRPLVTYPAVDELYRRICLIRPRTLPALGTLKIYCGGGKEISGCSLPELAWVEINKSGFVCQLLERGDEASDLAFDITCPALGEKDNLVLSQTRIPRKFKRFNQKSRPQVRLMTDIELAMLGPPPLVPPSTAHEST</sequence>
<accession>A0ACA9UAW3</accession>